<evidence type="ECO:0000313" key="3">
    <source>
        <dbReference type="Proteomes" id="UP001162156"/>
    </source>
</evidence>
<sequence>MSEMEKLIRQRSALKSKLTIFSNFLQNIQGKEEVSDLELIQLNDRLTRIEKLIEEFDELQNLIVSQAEDLESQFKERETFETNYFNNISIAKKFLMIKDQ</sequence>
<dbReference type="Proteomes" id="UP001162156">
    <property type="component" value="Unassembled WGS sequence"/>
</dbReference>
<reference evidence="2" key="1">
    <citation type="journal article" date="2023" name="Insect Mol. Biol.">
        <title>Genome sequencing provides insights into the evolution of gene families encoding plant cell wall-degrading enzymes in longhorned beetles.</title>
        <authorList>
            <person name="Shin N.R."/>
            <person name="Okamura Y."/>
            <person name="Kirsch R."/>
            <person name="Pauchet Y."/>
        </authorList>
    </citation>
    <scope>NUCLEOTIDE SEQUENCE</scope>
    <source>
        <strain evidence="2">RBIC_L_NR</strain>
    </source>
</reference>
<dbReference type="AlphaFoldDB" id="A0AAV8WJK1"/>
<comment type="caution">
    <text evidence="2">The sequence shown here is derived from an EMBL/GenBank/DDBJ whole genome shotgun (WGS) entry which is preliminary data.</text>
</comment>
<organism evidence="2 3">
    <name type="scientific">Rhamnusium bicolor</name>
    <dbReference type="NCBI Taxonomy" id="1586634"/>
    <lineage>
        <taxon>Eukaryota</taxon>
        <taxon>Metazoa</taxon>
        <taxon>Ecdysozoa</taxon>
        <taxon>Arthropoda</taxon>
        <taxon>Hexapoda</taxon>
        <taxon>Insecta</taxon>
        <taxon>Pterygota</taxon>
        <taxon>Neoptera</taxon>
        <taxon>Endopterygota</taxon>
        <taxon>Coleoptera</taxon>
        <taxon>Polyphaga</taxon>
        <taxon>Cucujiformia</taxon>
        <taxon>Chrysomeloidea</taxon>
        <taxon>Cerambycidae</taxon>
        <taxon>Lepturinae</taxon>
        <taxon>Rhagiini</taxon>
        <taxon>Rhamnusium</taxon>
    </lineage>
</organism>
<evidence type="ECO:0000313" key="2">
    <source>
        <dbReference type="EMBL" id="KAJ8926663.1"/>
    </source>
</evidence>
<protein>
    <submittedName>
        <fullName evidence="2">Uncharacterized protein</fullName>
    </submittedName>
</protein>
<feature type="coiled-coil region" evidence="1">
    <location>
        <begin position="39"/>
        <end position="69"/>
    </location>
</feature>
<keyword evidence="3" id="KW-1185">Reference proteome</keyword>
<keyword evidence="1" id="KW-0175">Coiled coil</keyword>
<accession>A0AAV8WJK1</accession>
<proteinExistence type="predicted"/>
<gene>
    <name evidence="2" type="ORF">NQ314_020942</name>
</gene>
<dbReference type="EMBL" id="JANEYF010005821">
    <property type="protein sequence ID" value="KAJ8926663.1"/>
    <property type="molecule type" value="Genomic_DNA"/>
</dbReference>
<evidence type="ECO:0000256" key="1">
    <source>
        <dbReference type="SAM" id="Coils"/>
    </source>
</evidence>
<name>A0AAV8WJK1_9CUCU</name>